<reference evidence="8" key="3">
    <citation type="submission" date="2015-02" db="UniProtKB">
        <authorList>
            <consortium name="EnsemblProtists"/>
        </authorList>
    </citation>
    <scope>IDENTIFICATION</scope>
    <source>
        <strain evidence="8">DAOM BR144</strain>
    </source>
</reference>
<keyword evidence="3 6" id="KW-0812">Transmembrane</keyword>
<evidence type="ECO:0000259" key="7">
    <source>
        <dbReference type="Pfam" id="PF01061"/>
    </source>
</evidence>
<feature type="transmembrane region" description="Helical" evidence="6">
    <location>
        <begin position="24"/>
        <end position="48"/>
    </location>
</feature>
<evidence type="ECO:0000256" key="4">
    <source>
        <dbReference type="ARBA" id="ARBA00022989"/>
    </source>
</evidence>
<reference evidence="9" key="2">
    <citation type="submission" date="2010-04" db="EMBL/GenBank/DDBJ databases">
        <authorList>
            <person name="Buell R."/>
            <person name="Hamilton J."/>
            <person name="Hostetler J."/>
        </authorList>
    </citation>
    <scope>NUCLEOTIDE SEQUENCE [LARGE SCALE GENOMIC DNA]</scope>
    <source>
        <strain evidence="9">DAOM:BR144</strain>
    </source>
</reference>
<dbReference type="InParanoid" id="K3WZK1"/>
<dbReference type="InterPro" id="IPR013525">
    <property type="entry name" value="ABC2_TM"/>
</dbReference>
<evidence type="ECO:0000256" key="2">
    <source>
        <dbReference type="ARBA" id="ARBA00022448"/>
    </source>
</evidence>
<comment type="subcellular location">
    <subcellularLocation>
        <location evidence="1">Membrane</location>
        <topology evidence="1">Multi-pass membrane protein</topology>
    </subcellularLocation>
</comment>
<accession>K3WZK1</accession>
<dbReference type="EMBL" id="GL376602">
    <property type="status" value="NOT_ANNOTATED_CDS"/>
    <property type="molecule type" value="Genomic_DNA"/>
</dbReference>
<dbReference type="EnsemblProtists" id="PYU1_T010400">
    <property type="protein sequence ID" value="PYU1_T010400"/>
    <property type="gene ID" value="PYU1_G010378"/>
</dbReference>
<evidence type="ECO:0000256" key="3">
    <source>
        <dbReference type="ARBA" id="ARBA00022692"/>
    </source>
</evidence>
<dbReference type="PANTHER" id="PTHR19241">
    <property type="entry name" value="ATP-BINDING CASSETTE TRANSPORTER"/>
    <property type="match status" value="1"/>
</dbReference>
<sequence length="124" mass="13968">MFCQLPPQHLPRSIVTVFRRRTTCFIWSTVANIPYTLASALLFTVIFYPMVGFTGFGTAVLFWLNLSLLMLMQTYFGQLFVYALPSQEVAAILGVLANSIFFLFMGFSPPADALPSGYKWHGRV</sequence>
<keyword evidence="2" id="KW-0813">Transport</keyword>
<keyword evidence="4 6" id="KW-1133">Transmembrane helix</keyword>
<proteinExistence type="predicted"/>
<keyword evidence="5 6" id="KW-0472">Membrane</keyword>
<dbReference type="OMA" id="RRTTCFI"/>
<dbReference type="Pfam" id="PF01061">
    <property type="entry name" value="ABC2_membrane"/>
    <property type="match status" value="1"/>
</dbReference>
<evidence type="ECO:0000256" key="5">
    <source>
        <dbReference type="ARBA" id="ARBA00023136"/>
    </source>
</evidence>
<organism evidence="8 9">
    <name type="scientific">Globisporangium ultimum (strain ATCC 200006 / CBS 805.95 / DAOM BR144)</name>
    <name type="common">Pythium ultimum</name>
    <dbReference type="NCBI Taxonomy" id="431595"/>
    <lineage>
        <taxon>Eukaryota</taxon>
        <taxon>Sar</taxon>
        <taxon>Stramenopiles</taxon>
        <taxon>Oomycota</taxon>
        <taxon>Peronosporomycetes</taxon>
        <taxon>Pythiales</taxon>
        <taxon>Pythiaceae</taxon>
        <taxon>Globisporangium</taxon>
    </lineage>
</organism>
<dbReference type="Proteomes" id="UP000019132">
    <property type="component" value="Unassembled WGS sequence"/>
</dbReference>
<dbReference type="AlphaFoldDB" id="K3WZK1"/>
<evidence type="ECO:0000313" key="8">
    <source>
        <dbReference type="EnsemblProtists" id="PYU1_T010400"/>
    </source>
</evidence>
<keyword evidence="9" id="KW-1185">Reference proteome</keyword>
<reference evidence="9" key="1">
    <citation type="journal article" date="2010" name="Genome Biol.">
        <title>Genome sequence of the necrotrophic plant pathogen Pythium ultimum reveals original pathogenicity mechanisms and effector repertoire.</title>
        <authorList>
            <person name="Levesque C.A."/>
            <person name="Brouwer H."/>
            <person name="Cano L."/>
            <person name="Hamilton J.P."/>
            <person name="Holt C."/>
            <person name="Huitema E."/>
            <person name="Raffaele S."/>
            <person name="Robideau G.P."/>
            <person name="Thines M."/>
            <person name="Win J."/>
            <person name="Zerillo M.M."/>
            <person name="Beakes G.W."/>
            <person name="Boore J.L."/>
            <person name="Busam D."/>
            <person name="Dumas B."/>
            <person name="Ferriera S."/>
            <person name="Fuerstenberg S.I."/>
            <person name="Gachon C.M."/>
            <person name="Gaulin E."/>
            <person name="Govers F."/>
            <person name="Grenville-Briggs L."/>
            <person name="Horner N."/>
            <person name="Hostetler J."/>
            <person name="Jiang R.H."/>
            <person name="Johnson J."/>
            <person name="Krajaejun T."/>
            <person name="Lin H."/>
            <person name="Meijer H.J."/>
            <person name="Moore B."/>
            <person name="Morris P."/>
            <person name="Phuntmart V."/>
            <person name="Puiu D."/>
            <person name="Shetty J."/>
            <person name="Stajich J.E."/>
            <person name="Tripathy S."/>
            <person name="Wawra S."/>
            <person name="van West P."/>
            <person name="Whitty B.R."/>
            <person name="Coutinho P.M."/>
            <person name="Henrissat B."/>
            <person name="Martin F."/>
            <person name="Thomas P.D."/>
            <person name="Tyler B.M."/>
            <person name="De Vries R.P."/>
            <person name="Kamoun S."/>
            <person name="Yandell M."/>
            <person name="Tisserat N."/>
            <person name="Buell C.R."/>
        </authorList>
    </citation>
    <scope>NUCLEOTIDE SEQUENCE</scope>
    <source>
        <strain evidence="9">DAOM:BR144</strain>
    </source>
</reference>
<protein>
    <recommendedName>
        <fullName evidence="7">ABC-2 type transporter transmembrane domain-containing protein</fullName>
    </recommendedName>
</protein>
<evidence type="ECO:0000256" key="6">
    <source>
        <dbReference type="SAM" id="Phobius"/>
    </source>
</evidence>
<dbReference type="VEuPathDB" id="FungiDB:PYU1_G010378"/>
<dbReference type="HOGENOM" id="CLU_2008512_0_0_1"/>
<dbReference type="GO" id="GO:0140359">
    <property type="term" value="F:ABC-type transporter activity"/>
    <property type="evidence" value="ECO:0007669"/>
    <property type="project" value="InterPro"/>
</dbReference>
<evidence type="ECO:0000313" key="9">
    <source>
        <dbReference type="Proteomes" id="UP000019132"/>
    </source>
</evidence>
<feature type="domain" description="ABC-2 type transporter transmembrane" evidence="7">
    <location>
        <begin position="18"/>
        <end position="120"/>
    </location>
</feature>
<feature type="transmembrane region" description="Helical" evidence="6">
    <location>
        <begin position="60"/>
        <end position="82"/>
    </location>
</feature>
<dbReference type="eggNOG" id="KOG0065">
    <property type="taxonomic scope" value="Eukaryota"/>
</dbReference>
<feature type="transmembrane region" description="Helical" evidence="6">
    <location>
        <begin position="89"/>
        <end position="107"/>
    </location>
</feature>
<name>K3WZK1_GLOUD</name>
<dbReference type="GO" id="GO:0016020">
    <property type="term" value="C:membrane"/>
    <property type="evidence" value="ECO:0007669"/>
    <property type="project" value="UniProtKB-SubCell"/>
</dbReference>
<evidence type="ECO:0000256" key="1">
    <source>
        <dbReference type="ARBA" id="ARBA00004141"/>
    </source>
</evidence>